<dbReference type="EMBL" id="CM047592">
    <property type="protein sequence ID" value="KAI9918142.1"/>
    <property type="molecule type" value="Genomic_DNA"/>
</dbReference>
<proteinExistence type="predicted"/>
<evidence type="ECO:0000313" key="2">
    <source>
        <dbReference type="Proteomes" id="UP001163321"/>
    </source>
</evidence>
<accession>A0ACC0WHA9</accession>
<reference evidence="1 2" key="1">
    <citation type="journal article" date="2022" name="bioRxiv">
        <title>The genome of the oomycete Peronosclerospora sorghi, a cosmopolitan pathogen of maize and sorghum, is inflated with dispersed pseudogenes.</title>
        <authorList>
            <person name="Fletcher K."/>
            <person name="Martin F."/>
            <person name="Isakeit T."/>
            <person name="Cavanaugh K."/>
            <person name="Magill C."/>
            <person name="Michelmore R."/>
        </authorList>
    </citation>
    <scope>NUCLEOTIDE SEQUENCE [LARGE SCALE GENOMIC DNA]</scope>
    <source>
        <strain evidence="1">P6</strain>
    </source>
</reference>
<sequence length="254" mass="29273">MLGKIFQDIKLTDDEDLVNSVELRWDACEQLLYLLAYFLYPHFLLEANNLPNNEFTSPHFLSDVAIFYYNRLIDEDYGLLRSQFFRWLKGTLTYVAPDDFPTYHEYWELLKADPEGKYNSIATLALVILSISINSATCEMLFSEWGHIHTARRNMMNSQTTKKLGVVRAAVRDKDRKEIIVSRTVSQEKDMTTIYISRIVDPSERERSRTNATFADVGVATESPVVIDDDVDDNRNDISDVEDVEEGFAGEDNE</sequence>
<comment type="caution">
    <text evidence="1">The sequence shown here is derived from an EMBL/GenBank/DDBJ whole genome shotgun (WGS) entry which is preliminary data.</text>
</comment>
<organism evidence="1 2">
    <name type="scientific">Peronosclerospora sorghi</name>
    <dbReference type="NCBI Taxonomy" id="230839"/>
    <lineage>
        <taxon>Eukaryota</taxon>
        <taxon>Sar</taxon>
        <taxon>Stramenopiles</taxon>
        <taxon>Oomycota</taxon>
        <taxon>Peronosporomycetes</taxon>
        <taxon>Peronosporales</taxon>
        <taxon>Peronosporaceae</taxon>
        <taxon>Peronosclerospora</taxon>
    </lineage>
</organism>
<name>A0ACC0WHA9_9STRA</name>
<dbReference type="Proteomes" id="UP001163321">
    <property type="component" value="Chromosome 13"/>
</dbReference>
<gene>
    <name evidence="1" type="ORF">PsorP6_013387</name>
</gene>
<evidence type="ECO:0000313" key="1">
    <source>
        <dbReference type="EMBL" id="KAI9918142.1"/>
    </source>
</evidence>
<keyword evidence="2" id="KW-1185">Reference proteome</keyword>
<protein>
    <submittedName>
        <fullName evidence="1">Uncharacterized protein</fullName>
    </submittedName>
</protein>